<proteinExistence type="predicted"/>
<accession>A0AAN9QY38</accession>
<keyword evidence="1" id="KW-1133">Transmembrane helix</keyword>
<evidence type="ECO:0000256" key="1">
    <source>
        <dbReference type="SAM" id="Phobius"/>
    </source>
</evidence>
<name>A0AAN9QY38_PHACN</name>
<feature type="transmembrane region" description="Helical" evidence="1">
    <location>
        <begin position="7"/>
        <end position="29"/>
    </location>
</feature>
<evidence type="ECO:0000313" key="3">
    <source>
        <dbReference type="Proteomes" id="UP001374584"/>
    </source>
</evidence>
<feature type="transmembrane region" description="Helical" evidence="1">
    <location>
        <begin position="41"/>
        <end position="61"/>
    </location>
</feature>
<gene>
    <name evidence="2" type="ORF">VNO80_21843</name>
</gene>
<comment type="caution">
    <text evidence="2">The sequence shown here is derived from an EMBL/GenBank/DDBJ whole genome shotgun (WGS) entry which is preliminary data.</text>
</comment>
<dbReference type="EMBL" id="JAYMYR010000008">
    <property type="protein sequence ID" value="KAK7347313.1"/>
    <property type="molecule type" value="Genomic_DNA"/>
</dbReference>
<reference evidence="2 3" key="1">
    <citation type="submission" date="2024-01" db="EMBL/GenBank/DDBJ databases">
        <title>The genomes of 5 underutilized Papilionoideae crops provide insights into root nodulation and disease resistanc.</title>
        <authorList>
            <person name="Jiang F."/>
        </authorList>
    </citation>
    <scope>NUCLEOTIDE SEQUENCE [LARGE SCALE GENOMIC DNA]</scope>
    <source>
        <strain evidence="2">JINMINGXINNONG_FW02</strain>
        <tissue evidence="2">Leaves</tissue>
    </source>
</reference>
<dbReference type="Proteomes" id="UP001374584">
    <property type="component" value="Unassembled WGS sequence"/>
</dbReference>
<protein>
    <submittedName>
        <fullName evidence="2">Uncharacterized protein</fullName>
    </submittedName>
</protein>
<keyword evidence="1" id="KW-0812">Transmembrane</keyword>
<keyword evidence="3" id="KW-1185">Reference proteome</keyword>
<organism evidence="2 3">
    <name type="scientific">Phaseolus coccineus</name>
    <name type="common">Scarlet runner bean</name>
    <name type="synonym">Phaseolus multiflorus</name>
    <dbReference type="NCBI Taxonomy" id="3886"/>
    <lineage>
        <taxon>Eukaryota</taxon>
        <taxon>Viridiplantae</taxon>
        <taxon>Streptophyta</taxon>
        <taxon>Embryophyta</taxon>
        <taxon>Tracheophyta</taxon>
        <taxon>Spermatophyta</taxon>
        <taxon>Magnoliopsida</taxon>
        <taxon>eudicotyledons</taxon>
        <taxon>Gunneridae</taxon>
        <taxon>Pentapetalae</taxon>
        <taxon>rosids</taxon>
        <taxon>fabids</taxon>
        <taxon>Fabales</taxon>
        <taxon>Fabaceae</taxon>
        <taxon>Papilionoideae</taxon>
        <taxon>50 kb inversion clade</taxon>
        <taxon>NPAAA clade</taxon>
        <taxon>indigoferoid/millettioid clade</taxon>
        <taxon>Phaseoleae</taxon>
        <taxon>Phaseolus</taxon>
    </lineage>
</organism>
<sequence length="74" mass="8651">MENRRKAHFYFFFTMDSPFLVNYIIWKFISLSSKLPQTSCLWLSQLLVFASCANISFAFGVSSCTPSKFFMHPH</sequence>
<evidence type="ECO:0000313" key="2">
    <source>
        <dbReference type="EMBL" id="KAK7347313.1"/>
    </source>
</evidence>
<keyword evidence="1" id="KW-0472">Membrane</keyword>
<dbReference type="AlphaFoldDB" id="A0AAN9QY38"/>